<proteinExistence type="predicted"/>
<sequence length="562" mass="63362">MAFEDNDRLQLTARLDEFVNRARTVIASETPTETYQSQCRSLESRMQQEIGRIRELSTSLDIQQQTDKMMQFGMEKARLAQEHKDTFPAKQQAWLHKTASTLAGFSKQYQSSLSTSEISSQARGSLEDTAVDPQSMVSPSPERSQGPVTASTHHSEAEEVQTNAAPLESTRPRRASTQNKRRFSETPWCAPVPRTVTTIPFEDVYQDGKAEIKYTIIECEHSLTTDASVKGRWWILRCEQHDRHFAFAKGGIRSGPTKHLLKHTDCSPGCKTNRNIDVFGVLVLECTAELAKRNNEDVEAAFANGYDPKSVADPGLVTLRKRRKANSGNGAVPGSHPILDPEFGKLYMSCWRGQMYAVVLLPLRELSTLIPPVAMDESMKTPPKCYNYDKVTKLLSRWAPGFEDGGPKVRQRAFPCRFFDHNDIEQCRFAFLKATTLYELDMSSVPSQHHAVVQEYKEKFLERDTHYNTSEYSNGIEDANHPQTPNQTDDAAAAEQLRSEIPSSDPRDQAPSTDMVPRGQRANGSNPRKSRTRKRNSRLSLDDDSIQSYTTYNKPGPKQNAY</sequence>
<feature type="region of interest" description="Disordered" evidence="1">
    <location>
        <begin position="470"/>
        <end position="562"/>
    </location>
</feature>
<evidence type="ECO:0000313" key="3">
    <source>
        <dbReference type="Proteomes" id="UP000775872"/>
    </source>
</evidence>
<organism evidence="2 3">
    <name type="scientific">Clonostachys solani</name>
    <dbReference type="NCBI Taxonomy" id="160281"/>
    <lineage>
        <taxon>Eukaryota</taxon>
        <taxon>Fungi</taxon>
        <taxon>Dikarya</taxon>
        <taxon>Ascomycota</taxon>
        <taxon>Pezizomycotina</taxon>
        <taxon>Sordariomycetes</taxon>
        <taxon>Hypocreomycetidae</taxon>
        <taxon>Hypocreales</taxon>
        <taxon>Bionectriaceae</taxon>
        <taxon>Clonostachys</taxon>
    </lineage>
</organism>
<evidence type="ECO:0000256" key="1">
    <source>
        <dbReference type="SAM" id="MobiDB-lite"/>
    </source>
</evidence>
<feature type="region of interest" description="Disordered" evidence="1">
    <location>
        <begin position="119"/>
        <end position="186"/>
    </location>
</feature>
<dbReference type="OrthoDB" id="4835412at2759"/>
<dbReference type="EMBL" id="CABFOC020000007">
    <property type="protein sequence ID" value="CAH0044912.1"/>
    <property type="molecule type" value="Genomic_DNA"/>
</dbReference>
<dbReference type="Proteomes" id="UP000775872">
    <property type="component" value="Unassembled WGS sequence"/>
</dbReference>
<protein>
    <submittedName>
        <fullName evidence="2">Uncharacterized protein</fullName>
    </submittedName>
</protein>
<comment type="caution">
    <text evidence="2">The sequence shown here is derived from an EMBL/GenBank/DDBJ whole genome shotgun (WGS) entry which is preliminary data.</text>
</comment>
<evidence type="ECO:0000313" key="2">
    <source>
        <dbReference type="EMBL" id="CAH0044912.1"/>
    </source>
</evidence>
<keyword evidence="3" id="KW-1185">Reference proteome</keyword>
<feature type="compositionally biased region" description="Polar residues" evidence="1">
    <location>
        <begin position="135"/>
        <end position="152"/>
    </location>
</feature>
<accession>A0A9N9W5K6</accession>
<dbReference type="AlphaFoldDB" id="A0A9N9W5K6"/>
<gene>
    <name evidence="2" type="ORF">CSOL1703_00010652</name>
</gene>
<reference evidence="2" key="1">
    <citation type="submission" date="2021-10" db="EMBL/GenBank/DDBJ databases">
        <authorList>
            <person name="Piombo E."/>
        </authorList>
    </citation>
    <scope>NUCLEOTIDE SEQUENCE</scope>
</reference>
<name>A0A9N9W5K6_9HYPO</name>
<feature type="compositionally biased region" description="Basic residues" evidence="1">
    <location>
        <begin position="528"/>
        <end position="537"/>
    </location>
</feature>